<evidence type="ECO:0000256" key="5">
    <source>
        <dbReference type="SAM" id="Phobius"/>
    </source>
</evidence>
<sequence length="146" mass="16132">MSPVDVDWAAWLTGLGIAAAVWGVLCVVMVLLASRLPPGLLRDIAEFLPACVTTARRLRRSPAVPRRAKVALLVAIIWVVSPIDLLPEFLPVIGPLDDVVAVVLLLRYAARSIPRDQLVAAWPAELRLLERLLDGRRRPDRDPEPR</sequence>
<reference evidence="7 8" key="1">
    <citation type="submission" date="2020-05" db="EMBL/GenBank/DDBJ databases">
        <authorList>
            <person name="Mo P."/>
        </authorList>
    </citation>
    <scope>NUCLEOTIDE SEQUENCE [LARGE SCALE GENOMIC DNA]</scope>
    <source>
        <strain evidence="7 8">Gen01</strain>
    </source>
</reference>
<evidence type="ECO:0000313" key="7">
    <source>
        <dbReference type="EMBL" id="QJY49119.1"/>
    </source>
</evidence>
<keyword evidence="4 5" id="KW-0472">Membrane</keyword>
<dbReference type="AlphaFoldDB" id="A0A6M6JRT0"/>
<evidence type="ECO:0000256" key="3">
    <source>
        <dbReference type="ARBA" id="ARBA00022989"/>
    </source>
</evidence>
<name>A0A6M6JRT0_9PSEU</name>
<organism evidence="7 8">
    <name type="scientific">Pseudonocardia broussonetiae</name>
    <dbReference type="NCBI Taxonomy" id="2736640"/>
    <lineage>
        <taxon>Bacteria</taxon>
        <taxon>Bacillati</taxon>
        <taxon>Actinomycetota</taxon>
        <taxon>Actinomycetes</taxon>
        <taxon>Pseudonocardiales</taxon>
        <taxon>Pseudonocardiaceae</taxon>
        <taxon>Pseudonocardia</taxon>
    </lineage>
</organism>
<evidence type="ECO:0000256" key="2">
    <source>
        <dbReference type="ARBA" id="ARBA00022692"/>
    </source>
</evidence>
<feature type="domain" description="DUF1232" evidence="6">
    <location>
        <begin position="68"/>
        <end position="104"/>
    </location>
</feature>
<keyword evidence="2 5" id="KW-0812">Transmembrane</keyword>
<dbReference type="GO" id="GO:0012505">
    <property type="term" value="C:endomembrane system"/>
    <property type="evidence" value="ECO:0007669"/>
    <property type="project" value="UniProtKB-SubCell"/>
</dbReference>
<proteinExistence type="predicted"/>
<evidence type="ECO:0000256" key="1">
    <source>
        <dbReference type="ARBA" id="ARBA00004127"/>
    </source>
</evidence>
<keyword evidence="8" id="KW-1185">Reference proteome</keyword>
<dbReference type="KEGG" id="pbro:HOP40_27935"/>
<gene>
    <name evidence="7" type="ORF">HOP40_27935</name>
</gene>
<evidence type="ECO:0000313" key="8">
    <source>
        <dbReference type="Proteomes" id="UP000505377"/>
    </source>
</evidence>
<dbReference type="Proteomes" id="UP000505377">
    <property type="component" value="Chromosome"/>
</dbReference>
<keyword evidence="3 5" id="KW-1133">Transmembrane helix</keyword>
<evidence type="ECO:0000259" key="6">
    <source>
        <dbReference type="Pfam" id="PF06803"/>
    </source>
</evidence>
<accession>A0A6M6JRT0</accession>
<protein>
    <submittedName>
        <fullName evidence="7">DUF1232 domain-containing protein</fullName>
    </submittedName>
</protein>
<dbReference type="Pfam" id="PF06803">
    <property type="entry name" value="DUF1232"/>
    <property type="match status" value="1"/>
</dbReference>
<dbReference type="EMBL" id="CP053564">
    <property type="protein sequence ID" value="QJY49119.1"/>
    <property type="molecule type" value="Genomic_DNA"/>
</dbReference>
<dbReference type="InterPro" id="IPR010652">
    <property type="entry name" value="DUF1232"/>
</dbReference>
<feature type="transmembrane region" description="Helical" evidence="5">
    <location>
        <begin position="12"/>
        <end position="33"/>
    </location>
</feature>
<evidence type="ECO:0000256" key="4">
    <source>
        <dbReference type="ARBA" id="ARBA00023136"/>
    </source>
</evidence>
<comment type="subcellular location">
    <subcellularLocation>
        <location evidence="1">Endomembrane system</location>
        <topology evidence="1">Multi-pass membrane protein</topology>
    </subcellularLocation>
</comment>